<feature type="region of interest" description="Disordered" evidence="3">
    <location>
        <begin position="9"/>
        <end position="46"/>
    </location>
</feature>
<dbReference type="Gene3D" id="3.80.10.10">
    <property type="entry name" value="Ribonuclease Inhibitor"/>
    <property type="match status" value="1"/>
</dbReference>
<sequence length="1468" mass="161264">MIESYAILLTPRPGQKSQDRPANEKVWQQTRNRPKASLPVGPEANKSSNWSALSKNGVVAMMLRHLLLLEVLLCASALTRGATCTCEPRTCDGSSTDAFCDGRIGEDEHRNTDVFEPSLSSLTSLTYLSAASNQLTSLPKNITGLSELTELKIDDTDLTKLPQAVSNMTSLIWVPEQCTTQSPTQSPTQYPTQQTQPPTQQKKSPPRLSTAEPTAINDDESSTTTLALTVSPLAGAFDYCCRHPFGIPTQPGAQEHHLEVTVTNAEHTRTRAEDESGAMGERGSLRVSVRRMAQTASGKVAKALGKRREETKPLYGDDDLSDEDVCFRGLSLAALQGIHKGLMDGKLARGVHLYELTTDGFATDRETRDATRIPKGKSVHLVEQLDYDIRQNDDGLIGNAEATFVQGYLTITRSNACFKPREEWTMEDVAEYFVVPKTILRNCLFLDTLGLSRIGTPFQGTHVCISRQAKFDELMAALSAHFQGCDPQREFIWLDIFCAKQPRLVGAQQRINPSIARRHEELITGRLHQAIARFSNHLVFMETWDTCTPLSRMWCVWEMYGAIKSSNNLQPLFAPGQDERFVEILCSAKGLSSIHKTLANLDLAAAQSQSAKGRDMIVAAVHALDGGFASMNTALARVIRVWLADFAKDIIQRLRDVQGDSLGVANVMHNAAWMLRDQSMFEEALPIFRSVLDICTKRLHAKHVNTVVALHSVASTLRDTGDVTGAIAMYKQALDIRRETLGPDHKQTAATMKIMARVMHSDGDLDAAVDLYKEVLVIRRKTLRANHTDTLAVMHALASVLLEKGDCEAALALSNEVLSARRQRPGHADPLTLAVMQISADALQELARYDEALALFHEMLRVCNDHHGPLHTSTLSAMHNVATALQSKGDFDGALASFHEILDLEREAHGSNSPLTASTMNSIADVLHTKGELAAALSAFEASLAITRGQLANDHPSTVEAMQGMARVLRDQGEYDKALALMESIFSVCVAQLGEDHPHTLATMHNKARILLEKGDFVAAMTSFEQVLKRRRSTLGPSHPATLATMNNMASLLLRKRDFAAALASYQEVLNVTREQAGPAHPSTLATMACVAKALQAKGDHDKALSMLESVLEKQRTQLGSTHPSTIATMHNKALVLQAQSHFDEALGLLQKVLDIHRDLHGEHHPSTTTTMHNMALVLQDKGDFDAALHLLRTVLEIEVGQRGSVDPIVISTRARMALMLRNKGDYDASLEAFDEVLRVRREHLGEKHPATLTALHEMASVLRSKGDYEASSEAFSRVLKDRREQLGAFHPATVASMHNQASVLRAQGKYAAALEIFQEVLRINRDCLGDAHDYVAVDLYRMAFVLVDLEHFKEALEASKESLAIFAQADSLSSARHLRLAAAHLAHGRSLLGLGRQEEAIAALELSVSERERHLGAEHPTVADALYHLAGATQDIAIARRALEIRTRCLEKAHPLTIMSQTQVDGL</sequence>
<dbReference type="Pfam" id="PF13374">
    <property type="entry name" value="TPR_10"/>
    <property type="match status" value="4"/>
</dbReference>
<keyword evidence="5" id="KW-1185">Reference proteome</keyword>
<proteinExistence type="predicted"/>
<dbReference type="EMBL" id="BEYU01000135">
    <property type="protein sequence ID" value="GBG32940.1"/>
    <property type="molecule type" value="Genomic_DNA"/>
</dbReference>
<keyword evidence="1" id="KW-0677">Repeat</keyword>
<gene>
    <name evidence="4" type="ORF">FCC1311_091662</name>
</gene>
<evidence type="ECO:0000313" key="4">
    <source>
        <dbReference type="EMBL" id="GBG32940.1"/>
    </source>
</evidence>
<dbReference type="SUPFAM" id="SSF48452">
    <property type="entry name" value="TPR-like"/>
    <property type="match status" value="2"/>
</dbReference>
<dbReference type="SUPFAM" id="SSF52058">
    <property type="entry name" value="L domain-like"/>
    <property type="match status" value="1"/>
</dbReference>
<dbReference type="Proteomes" id="UP000241890">
    <property type="component" value="Unassembled WGS sequence"/>
</dbReference>
<evidence type="ECO:0000256" key="1">
    <source>
        <dbReference type="ARBA" id="ARBA00022737"/>
    </source>
</evidence>
<keyword evidence="2" id="KW-0802">TPR repeat</keyword>
<dbReference type="InterPro" id="IPR011990">
    <property type="entry name" value="TPR-like_helical_dom_sf"/>
</dbReference>
<dbReference type="InterPro" id="IPR032675">
    <property type="entry name" value="LRR_dom_sf"/>
</dbReference>
<evidence type="ECO:0000256" key="2">
    <source>
        <dbReference type="ARBA" id="ARBA00022803"/>
    </source>
</evidence>
<organism evidence="4 5">
    <name type="scientific">Hondaea fermentalgiana</name>
    <dbReference type="NCBI Taxonomy" id="2315210"/>
    <lineage>
        <taxon>Eukaryota</taxon>
        <taxon>Sar</taxon>
        <taxon>Stramenopiles</taxon>
        <taxon>Bigyra</taxon>
        <taxon>Labyrinthulomycetes</taxon>
        <taxon>Thraustochytrida</taxon>
        <taxon>Thraustochytriidae</taxon>
        <taxon>Hondaea</taxon>
    </lineage>
</organism>
<comment type="caution">
    <text evidence="4">The sequence shown here is derived from an EMBL/GenBank/DDBJ whole genome shotgun (WGS) entry which is preliminary data.</text>
</comment>
<dbReference type="InterPro" id="IPR019734">
    <property type="entry name" value="TPR_rpt"/>
</dbReference>
<evidence type="ECO:0000256" key="3">
    <source>
        <dbReference type="SAM" id="MobiDB-lite"/>
    </source>
</evidence>
<feature type="region of interest" description="Disordered" evidence="3">
    <location>
        <begin position="178"/>
        <end position="223"/>
    </location>
</feature>
<dbReference type="Gene3D" id="1.25.40.10">
    <property type="entry name" value="Tetratricopeptide repeat domain"/>
    <property type="match status" value="6"/>
</dbReference>
<dbReference type="Pfam" id="PF13424">
    <property type="entry name" value="TPR_12"/>
    <property type="match status" value="6"/>
</dbReference>
<evidence type="ECO:0000313" key="5">
    <source>
        <dbReference type="Proteomes" id="UP000241890"/>
    </source>
</evidence>
<dbReference type="InParanoid" id="A0A2R5GQ07"/>
<protein>
    <submittedName>
        <fullName evidence="4">Kinesin light chain 3</fullName>
    </submittedName>
</protein>
<feature type="compositionally biased region" description="Low complexity" evidence="3">
    <location>
        <begin position="179"/>
        <end position="203"/>
    </location>
</feature>
<dbReference type="PANTHER" id="PTHR45641">
    <property type="entry name" value="TETRATRICOPEPTIDE REPEAT PROTEIN (AFU_ORTHOLOGUE AFUA_6G03870)"/>
    <property type="match status" value="1"/>
</dbReference>
<dbReference type="OrthoDB" id="410679at2759"/>
<accession>A0A2R5GQ07</accession>
<name>A0A2R5GQ07_9STRA</name>
<reference evidence="4 5" key="1">
    <citation type="submission" date="2017-12" db="EMBL/GenBank/DDBJ databases">
        <title>Sequencing, de novo assembly and annotation of complete genome of a new Thraustochytrid species, strain FCC1311.</title>
        <authorList>
            <person name="Sedici K."/>
            <person name="Godart F."/>
            <person name="Aiese Cigliano R."/>
            <person name="Sanseverino W."/>
            <person name="Barakat M."/>
            <person name="Ortet P."/>
            <person name="Marechal E."/>
            <person name="Cagnac O."/>
            <person name="Amato A."/>
        </authorList>
    </citation>
    <scope>NUCLEOTIDE SEQUENCE [LARGE SCALE GENOMIC DNA]</scope>
</reference>
<dbReference type="SMART" id="SM00028">
    <property type="entry name" value="TPR"/>
    <property type="match status" value="16"/>
</dbReference>
<dbReference type="PANTHER" id="PTHR45641:SF19">
    <property type="entry name" value="NEPHROCYSTIN-3"/>
    <property type="match status" value="1"/>
</dbReference>